<evidence type="ECO:0000256" key="12">
    <source>
        <dbReference type="SAM" id="SignalP"/>
    </source>
</evidence>
<keyword evidence="9" id="KW-0378">Hydrolase</keyword>
<keyword evidence="10" id="KW-0862">Zinc</keyword>
<keyword evidence="7" id="KW-0645">Protease</keyword>
<evidence type="ECO:0000256" key="6">
    <source>
        <dbReference type="ARBA" id="ARBA00022438"/>
    </source>
</evidence>
<dbReference type="Pfam" id="PF01433">
    <property type="entry name" value="Peptidase_M1"/>
    <property type="match status" value="1"/>
</dbReference>
<evidence type="ECO:0000259" key="14">
    <source>
        <dbReference type="Pfam" id="PF17900"/>
    </source>
</evidence>
<dbReference type="PRINTS" id="PR00756">
    <property type="entry name" value="ALADIPTASE"/>
</dbReference>
<dbReference type="InterPro" id="IPR050344">
    <property type="entry name" value="Peptidase_M1_aminopeptidases"/>
</dbReference>
<dbReference type="Gene3D" id="2.60.40.1730">
    <property type="entry name" value="tricorn interacting facor f3 domain"/>
    <property type="match status" value="1"/>
</dbReference>
<keyword evidence="11" id="KW-0482">Metalloprotease</keyword>
<dbReference type="EMBL" id="CP002831">
    <property type="protein sequence ID" value="AFC26535.1"/>
    <property type="molecule type" value="Genomic_DNA"/>
</dbReference>
<evidence type="ECO:0000256" key="1">
    <source>
        <dbReference type="ARBA" id="ARBA00000098"/>
    </source>
</evidence>
<dbReference type="STRING" id="984262.SGRA_3819"/>
<feature type="chain" id="PRO_5003604084" description="Aminopeptidase N" evidence="12">
    <location>
        <begin position="20"/>
        <end position="675"/>
    </location>
</feature>
<evidence type="ECO:0000313" key="16">
    <source>
        <dbReference type="Proteomes" id="UP000007519"/>
    </source>
</evidence>
<dbReference type="GO" id="GO:0042277">
    <property type="term" value="F:peptide binding"/>
    <property type="evidence" value="ECO:0007669"/>
    <property type="project" value="TreeGrafter"/>
</dbReference>
<evidence type="ECO:0000256" key="5">
    <source>
        <dbReference type="ARBA" id="ARBA00015611"/>
    </source>
</evidence>
<dbReference type="InterPro" id="IPR027268">
    <property type="entry name" value="Peptidase_M4/M1_CTD_sf"/>
</dbReference>
<organism evidence="15 16">
    <name type="scientific">Saprospira grandis (strain Lewin)</name>
    <dbReference type="NCBI Taxonomy" id="984262"/>
    <lineage>
        <taxon>Bacteria</taxon>
        <taxon>Pseudomonadati</taxon>
        <taxon>Bacteroidota</taxon>
        <taxon>Saprospiria</taxon>
        <taxon>Saprospirales</taxon>
        <taxon>Saprospiraceae</taxon>
        <taxon>Saprospira</taxon>
    </lineage>
</organism>
<dbReference type="InterPro" id="IPR042097">
    <property type="entry name" value="Aminopeptidase_N-like_N_sf"/>
</dbReference>
<dbReference type="EC" id="3.4.11.2" evidence="4"/>
<evidence type="ECO:0000256" key="2">
    <source>
        <dbReference type="ARBA" id="ARBA00001947"/>
    </source>
</evidence>
<keyword evidence="8" id="KW-0479">Metal-binding</keyword>
<sequence length="675" mass="77317">MIKKILPLFFGLLALSLTAQHCPDCQALKEAAWKKGWDGQAFQKSSLHRLKDMDVLSYALELELLDPNKRFLKGKALLRIQLLRKGLKEIELDLQGLKVQKVKVNGKKRSFTHNDPLLLIRLPKKYSLKQPIEVEVRYEGAPQEDKSWGGFYFEQGFAYNMGVGFADNPHNYGRIWFPCVDNFQDKSTYYISLITKDSLAGYANGLLVEDRLLTNGLRKRSWEQKEAIPSYLAAIAVANYSDITQAFAGINSTIPIALVVPKKDSQKAVASLIHLPQALSAFEYWFGPYRWSKVGFCMVPFEAGAMEHASLIAYPLYAVDGSLKQERLMAHELSHHWWGNLVTCAKAEDMWINEGFASYCEFLFKEACYGRKEALPILQKNLAISLYQAPKREGGHRPVAAVPWAHTYGSHVYKKGSLVAHNLRHYLGDSLFRQGMQAVMDSFAYKNLSTEEFCQFLSKELGQDMQPFFKNWLWQAGWPSLHIVEEEIGANSIQLSIEQQLIGRDSLYEKLPLKVRLFLANGEYVDREILLSEKKQQFHWKKLAAPVVYAWINPDQSLVQARFEQFFEDWNSQKKELSLLQIKDFRFKRPCLAAEQLHLAYYPAAEGEAYWQIRGRIKGASVPAELALKQPTPSARLYYRTAAGQDWLLYPHSGKSQAGYYYIEQVLLGDYKWGE</sequence>
<dbReference type="GO" id="GO:0070006">
    <property type="term" value="F:metalloaminopeptidase activity"/>
    <property type="evidence" value="ECO:0007669"/>
    <property type="project" value="TreeGrafter"/>
</dbReference>
<proteinExistence type="inferred from homology"/>
<feature type="domain" description="Aminopeptidase N-like N-terminal" evidence="14">
    <location>
        <begin position="57"/>
        <end position="232"/>
    </location>
</feature>
<dbReference type="GO" id="GO:0005615">
    <property type="term" value="C:extracellular space"/>
    <property type="evidence" value="ECO:0007669"/>
    <property type="project" value="TreeGrafter"/>
</dbReference>
<accession>H6L5X5</accession>
<dbReference type="KEGG" id="sgn:SGRA_3819"/>
<evidence type="ECO:0000256" key="9">
    <source>
        <dbReference type="ARBA" id="ARBA00022801"/>
    </source>
</evidence>
<keyword evidence="16" id="KW-1185">Reference proteome</keyword>
<dbReference type="PANTHER" id="PTHR11533">
    <property type="entry name" value="PROTEASE M1 ZINC METALLOPROTEASE"/>
    <property type="match status" value="1"/>
</dbReference>
<dbReference type="InterPro" id="IPR045357">
    <property type="entry name" value="Aminopeptidase_N-like_N"/>
</dbReference>
<dbReference type="PANTHER" id="PTHR11533:SF174">
    <property type="entry name" value="PUROMYCIN-SENSITIVE AMINOPEPTIDASE-RELATED"/>
    <property type="match status" value="1"/>
</dbReference>
<dbReference type="GO" id="GO:0043171">
    <property type="term" value="P:peptide catabolic process"/>
    <property type="evidence" value="ECO:0007669"/>
    <property type="project" value="TreeGrafter"/>
</dbReference>
<dbReference type="OrthoDB" id="100605at2"/>
<keyword evidence="6 15" id="KW-0031">Aminopeptidase</keyword>
<dbReference type="RefSeq" id="WP_015694120.1">
    <property type="nucleotide sequence ID" value="NC_016940.1"/>
</dbReference>
<dbReference type="AlphaFoldDB" id="H6L5X5"/>
<dbReference type="InterPro" id="IPR014782">
    <property type="entry name" value="Peptidase_M1_dom"/>
</dbReference>
<dbReference type="GO" id="GO:0006508">
    <property type="term" value="P:proteolysis"/>
    <property type="evidence" value="ECO:0007669"/>
    <property type="project" value="UniProtKB-KW"/>
</dbReference>
<evidence type="ECO:0000259" key="13">
    <source>
        <dbReference type="Pfam" id="PF01433"/>
    </source>
</evidence>
<dbReference type="GO" id="GO:0016020">
    <property type="term" value="C:membrane"/>
    <property type="evidence" value="ECO:0007669"/>
    <property type="project" value="TreeGrafter"/>
</dbReference>
<dbReference type="GO" id="GO:0008270">
    <property type="term" value="F:zinc ion binding"/>
    <property type="evidence" value="ECO:0007669"/>
    <property type="project" value="InterPro"/>
</dbReference>
<comment type="similarity">
    <text evidence="3">Belongs to the peptidase M1 family.</text>
</comment>
<dbReference type="GO" id="GO:0016285">
    <property type="term" value="F:alanyl aminopeptidase activity"/>
    <property type="evidence" value="ECO:0007669"/>
    <property type="project" value="UniProtKB-EC"/>
</dbReference>
<dbReference type="SUPFAM" id="SSF63737">
    <property type="entry name" value="Leukotriene A4 hydrolase N-terminal domain"/>
    <property type="match status" value="1"/>
</dbReference>
<gene>
    <name evidence="15" type="ordered locus">SGRA_3819</name>
</gene>
<reference evidence="15 16" key="1">
    <citation type="journal article" date="2012" name="Stand. Genomic Sci.">
        <title>Complete genome sequencing and analysis of Saprospira grandis str. Lewin, a predatory marine bacterium.</title>
        <authorList>
            <person name="Saw J.H."/>
            <person name="Yuryev A."/>
            <person name="Kanbe M."/>
            <person name="Hou S."/>
            <person name="Young A.G."/>
            <person name="Aizawa S."/>
            <person name="Alam M."/>
        </authorList>
    </citation>
    <scope>NUCLEOTIDE SEQUENCE [LARGE SCALE GENOMIC DNA]</scope>
    <source>
        <strain evidence="15 16">Lewin</strain>
    </source>
</reference>
<comment type="cofactor">
    <cofactor evidence="2">
        <name>Zn(2+)</name>
        <dbReference type="ChEBI" id="CHEBI:29105"/>
    </cofactor>
</comment>
<comment type="catalytic activity">
    <reaction evidence="1">
        <text>Release of an N-terminal amino acid, Xaa-|-Yaa- from a peptide, amide or arylamide. Xaa is preferably Ala, but may be most amino acids including Pro (slow action). When a terminal hydrophobic residue is followed by a prolyl residue, the two may be released as an intact Xaa-Pro dipeptide.</text>
        <dbReference type="EC" id="3.4.11.2"/>
    </reaction>
</comment>
<evidence type="ECO:0000256" key="11">
    <source>
        <dbReference type="ARBA" id="ARBA00023049"/>
    </source>
</evidence>
<dbReference type="eggNOG" id="COG0308">
    <property type="taxonomic scope" value="Bacteria"/>
</dbReference>
<dbReference type="HOGENOM" id="CLU_407031_0_0_10"/>
<feature type="domain" description="Peptidase M1 membrane alanine aminopeptidase" evidence="13">
    <location>
        <begin position="280"/>
        <end position="472"/>
    </location>
</feature>
<evidence type="ECO:0000256" key="7">
    <source>
        <dbReference type="ARBA" id="ARBA00022670"/>
    </source>
</evidence>
<dbReference type="CDD" id="cd09603">
    <property type="entry name" value="M1_APN_like"/>
    <property type="match status" value="1"/>
</dbReference>
<keyword evidence="12" id="KW-0732">Signal</keyword>
<name>H6L5X5_SAPGL</name>
<dbReference type="InterPro" id="IPR001930">
    <property type="entry name" value="Peptidase_M1"/>
</dbReference>
<dbReference type="SUPFAM" id="SSF55486">
    <property type="entry name" value="Metalloproteases ('zincins'), catalytic domain"/>
    <property type="match status" value="1"/>
</dbReference>
<dbReference type="GO" id="GO:0005737">
    <property type="term" value="C:cytoplasm"/>
    <property type="evidence" value="ECO:0007669"/>
    <property type="project" value="TreeGrafter"/>
</dbReference>
<feature type="signal peptide" evidence="12">
    <location>
        <begin position="1"/>
        <end position="19"/>
    </location>
</feature>
<dbReference type="Gene3D" id="1.10.390.10">
    <property type="entry name" value="Neutral Protease Domain 2"/>
    <property type="match status" value="1"/>
</dbReference>
<evidence type="ECO:0000256" key="3">
    <source>
        <dbReference type="ARBA" id="ARBA00010136"/>
    </source>
</evidence>
<evidence type="ECO:0000313" key="15">
    <source>
        <dbReference type="EMBL" id="AFC26535.1"/>
    </source>
</evidence>
<evidence type="ECO:0000256" key="8">
    <source>
        <dbReference type="ARBA" id="ARBA00022723"/>
    </source>
</evidence>
<dbReference type="Proteomes" id="UP000007519">
    <property type="component" value="Chromosome"/>
</dbReference>
<evidence type="ECO:0000256" key="4">
    <source>
        <dbReference type="ARBA" id="ARBA00012564"/>
    </source>
</evidence>
<protein>
    <recommendedName>
        <fullName evidence="5">Aminopeptidase N</fullName>
        <ecNumber evidence="4">3.4.11.2</ecNumber>
    </recommendedName>
</protein>
<dbReference type="Pfam" id="PF17900">
    <property type="entry name" value="Peptidase_M1_N"/>
    <property type="match status" value="1"/>
</dbReference>
<evidence type="ECO:0000256" key="10">
    <source>
        <dbReference type="ARBA" id="ARBA00022833"/>
    </source>
</evidence>